<dbReference type="RefSeq" id="XP_013756063.1">
    <property type="nucleotide sequence ID" value="XM_013900609.1"/>
</dbReference>
<evidence type="ECO:0000256" key="1">
    <source>
        <dbReference type="ARBA" id="ARBA00022729"/>
    </source>
</evidence>
<dbReference type="InterPro" id="IPR056047">
    <property type="entry name" value="CRMPA-like_DUF7630"/>
</dbReference>
<feature type="transmembrane region" description="Helical" evidence="2">
    <location>
        <begin position="1448"/>
        <end position="1473"/>
    </location>
</feature>
<feature type="transmembrane region" description="Helical" evidence="2">
    <location>
        <begin position="1539"/>
        <end position="1566"/>
    </location>
</feature>
<evidence type="ECO:0000259" key="3">
    <source>
        <dbReference type="Pfam" id="PF13229"/>
    </source>
</evidence>
<feature type="transmembrane region" description="Helical" evidence="2">
    <location>
        <begin position="1620"/>
        <end position="1636"/>
    </location>
</feature>
<evidence type="ECO:0000259" key="4">
    <source>
        <dbReference type="Pfam" id="PF24633"/>
    </source>
</evidence>
<dbReference type="GeneID" id="25566468"/>
<reference evidence="5 6" key="1">
    <citation type="submission" date="2010-05" db="EMBL/GenBank/DDBJ databases">
        <title>The Genome Sequence of Thecamonas trahens ATCC 50062.</title>
        <authorList>
            <consortium name="The Broad Institute Genome Sequencing Platform"/>
            <person name="Russ C."/>
            <person name="Cuomo C."/>
            <person name="Shea T."/>
            <person name="Young S.K."/>
            <person name="Zeng Q."/>
            <person name="Koehrsen M."/>
            <person name="Haas B."/>
            <person name="Borodovsky M."/>
            <person name="Guigo R."/>
            <person name="Alvarado L."/>
            <person name="Berlin A."/>
            <person name="Bochicchio J."/>
            <person name="Borenstein D."/>
            <person name="Chapman S."/>
            <person name="Chen Z."/>
            <person name="Freedman E."/>
            <person name="Gellesch M."/>
            <person name="Goldberg J."/>
            <person name="Griggs A."/>
            <person name="Gujja S."/>
            <person name="Heilman E."/>
            <person name="Heiman D."/>
            <person name="Hepburn T."/>
            <person name="Howarth C."/>
            <person name="Jen D."/>
            <person name="Larson L."/>
            <person name="Mehta T."/>
            <person name="Park D."/>
            <person name="Pearson M."/>
            <person name="Roberts A."/>
            <person name="Saif S."/>
            <person name="Shenoy N."/>
            <person name="Sisk P."/>
            <person name="Stolte C."/>
            <person name="Sykes S."/>
            <person name="Thomson T."/>
            <person name="Walk T."/>
            <person name="White J."/>
            <person name="Yandava C."/>
            <person name="Burger G."/>
            <person name="Gray M.W."/>
            <person name="Holland P.W.H."/>
            <person name="King N."/>
            <person name="Lang F.B.F."/>
            <person name="Roger A.J."/>
            <person name="Ruiz-Trillo I."/>
            <person name="Lander E."/>
            <person name="Nusbaum C."/>
        </authorList>
    </citation>
    <scope>NUCLEOTIDE SEQUENCE [LARGE SCALE GENOMIC DNA]</scope>
    <source>
        <strain evidence="5 6">ATCC 50062</strain>
    </source>
</reference>
<feature type="transmembrane region" description="Helical" evidence="2">
    <location>
        <begin position="1357"/>
        <end position="1380"/>
    </location>
</feature>
<evidence type="ECO:0000256" key="2">
    <source>
        <dbReference type="SAM" id="Phobius"/>
    </source>
</evidence>
<evidence type="ECO:0008006" key="7">
    <source>
        <dbReference type="Google" id="ProtNLM"/>
    </source>
</evidence>
<dbReference type="SUPFAM" id="SSF57184">
    <property type="entry name" value="Growth factor receptor domain"/>
    <property type="match status" value="1"/>
</dbReference>
<accession>A0A0L0DGS4</accession>
<dbReference type="Pfam" id="PF24633">
    <property type="entry name" value="DUF7630"/>
    <property type="match status" value="1"/>
</dbReference>
<dbReference type="Gene3D" id="2.160.20.20">
    <property type="match status" value="1"/>
</dbReference>
<gene>
    <name evidence="5" type="ORF">AMSG_07578</name>
</gene>
<keyword evidence="1" id="KW-0732">Signal</keyword>
<dbReference type="SUPFAM" id="SSF51126">
    <property type="entry name" value="Pectin lyase-like"/>
    <property type="match status" value="1"/>
</dbReference>
<feature type="transmembrane region" description="Helical" evidence="2">
    <location>
        <begin position="1648"/>
        <end position="1665"/>
    </location>
</feature>
<organism evidence="5 6">
    <name type="scientific">Thecamonas trahens ATCC 50062</name>
    <dbReference type="NCBI Taxonomy" id="461836"/>
    <lineage>
        <taxon>Eukaryota</taxon>
        <taxon>Apusozoa</taxon>
        <taxon>Apusomonadida</taxon>
        <taxon>Apusomonadidae</taxon>
        <taxon>Thecamonas</taxon>
    </lineage>
</organism>
<dbReference type="InterPro" id="IPR013517">
    <property type="entry name" value="FG-GAP"/>
</dbReference>
<dbReference type="InterPro" id="IPR039448">
    <property type="entry name" value="Beta_helix"/>
</dbReference>
<keyword evidence="2" id="KW-1133">Transmembrane helix</keyword>
<feature type="transmembrane region" description="Helical" evidence="2">
    <location>
        <begin position="1677"/>
        <end position="1698"/>
    </location>
</feature>
<dbReference type="Pfam" id="PF13517">
    <property type="entry name" value="FG-GAP_3"/>
    <property type="match status" value="3"/>
</dbReference>
<sequence length="1814" mass="190743">MAWQAYSGGRNTFGGTSTFVALADFTAAGYPQVLARDGTQLILFSHTGSWSSTIIATESSAIFAAVADDFDGDGDVDIAFTSGIYLYLRLNNGAGVFGSPINLLSFVFAKDLQAIDWNGDGYKDIIITQDGRTHEFALALNDGAGASFSLAGNAVPTFDSQECQLVDVDRDSDLDIVVFRASELIIVINDNGGPLTDSHIVLAPLDPSSTDTPSTAIVDLDGDGSPEFYALFQEKLFTLDFSGTEFVLAVKTAAVGIKLNTGDVDSDGDSDLMLVYNDELYWMENAGGGELRRQRMVSNAGVTIDTFGAGDVRNTANVHVPDLARAASSSWTSLSVNPDLPFDTGLDINSGDIDGDGLIDIVVGGKLPSSTYRMVWSRTTSFPVTPLLSVVIADEATPTHVLDVDGDGDVDIVSLYKKTMSFHINADGVGTAWQAHTLPRHGSIALDMFSSHFKTIDFNNDGHMDLIDTDGTNLQFWMNRGDFTFDPNPVTHFDGYVVDVGQWIRLHDTIDVDGDGGVDLLVAEGSTYPLSILRSVSNMTSEAPVAVTPKHSGALHRVIVARVNDDAYDDIVIGDSNRISFMLNNGSGGFHPRVEIGLLDAVFVDVVRLEDRVAVVGADTNSRIYISYSLDLSTPAFEPLLQVDSLSGVYALVAGDFDGDDSIDIVSNYILSSTLRVYTRATRTALYSYEPRSVVYDPHMDGCHYGPTSASCILANMARLRVCSHDVLLLPPGRYGCRRDAHFQIARPISFAAQIPGTVTFDCESGANGAVLFRAVFNSITRGVGTTLALESINIRGMTTTASNIHGAPGLRIEGADVTIKLTHVTVSNSISEPLSTGNAVLDVGRGGAMLVSDGASAVLHNATFSHNTAFSFGGAVYVRTAGSSVIATDSTFESSTAAEGGVLVVAQSAAASLTRCTLAHNMASGAGGGAISVNSLATLSMIESVVSRNMARGSNGGGVQVKGTGTVTLTACRIEDNTAVFGGGLAAVASDLQFAASAATTSAQLPVATGALAAAADRASGIAASVALRNTNMTGNVATAKGGGLFACGSPIEVSGTTSVLAGNVDAISAIASDALLCAADGFAPATGSAAQLPWLRMTDEDYSAVIAGRAAVGGPLVRFEWVTPPASRLDSGRAFDGVFRGLDTFDQAHVEIAQELLMSSGSEVVVVSGAPQSTLDAVLALPPDVRLLAKMEFVDELPTEVGWTLSATGAEAIRLEGTLTVTLCAAGSGKRGFASGVEVLECACPANTVVSTGSANITAGTCVCVANTWSPSGLTNMPCEACPTGALCDGVLAKPRAAPGFYPDGGAFVTCPTEGACLGNGRCAPGYTSRLCAKCTDGYYRLGGSCRKCDSGKNVVVAVLVVVVALAITGALYAFSLAESVRYKFVAAMIGVNALQISALYGRLDLEWGPIADVYFDFASSLNLNFELTSPECSVIKGTDVWVLKWVLALMLPAFAAMALLVIAVALYFASKAGLVFAGKTFGEFVSGYGRTMFQILVLLYLPLAGAAFSIFGCREDEAGKWILDADPSRTCYDSAWWSLFLPGIIAVAVYGIGLPGAVVWVLARKRSRMDPVTFMLRFSFLVSRFRGDHWWFETAIMVRKLFVVICMTFLYTPEGKANTAVFVLVSAIVQLAMSRPYLSEFHNSLALVVLAATTTVLFAGTFDDATMRRVGVIGGIVINVIGIVGGNAIDAWLIAKREAKDEEEFCSSGELANSRDFEAESTSHMSTGVELDEYATEPPMASLRMDDTLFATDVSTNLASVHAPPPPATMTATATATAIPNRLDTEYGTVGCDSSPYNSHIASTDVFDSQV</sequence>
<dbReference type="SUPFAM" id="SSF69318">
    <property type="entry name" value="Integrin alpha N-terminal domain"/>
    <property type="match status" value="2"/>
</dbReference>
<proteinExistence type="predicted"/>
<feature type="transmembrane region" description="Helical" evidence="2">
    <location>
        <begin position="1593"/>
        <end position="1614"/>
    </location>
</feature>
<keyword evidence="6" id="KW-1185">Reference proteome</keyword>
<dbReference type="InterPro" id="IPR012332">
    <property type="entry name" value="Autotransporter_pectin_lyase_C"/>
</dbReference>
<evidence type="ECO:0000313" key="6">
    <source>
        <dbReference type="Proteomes" id="UP000054408"/>
    </source>
</evidence>
<keyword evidence="2" id="KW-0472">Membrane</keyword>
<dbReference type="PANTHER" id="PTHR11319:SF35">
    <property type="entry name" value="OUTER MEMBRANE PROTEIN PMPC-RELATED"/>
    <property type="match status" value="1"/>
</dbReference>
<keyword evidence="2" id="KW-0812">Transmembrane</keyword>
<feature type="domain" description="Right handed beta helix" evidence="3">
    <location>
        <begin position="801"/>
        <end position="974"/>
    </location>
</feature>
<dbReference type="InterPro" id="IPR011050">
    <property type="entry name" value="Pectin_lyase_fold/virulence"/>
</dbReference>
<name>A0A0L0DGS4_THETB</name>
<dbReference type="Proteomes" id="UP000054408">
    <property type="component" value="Unassembled WGS sequence"/>
</dbReference>
<feature type="domain" description="DUF7630" evidence="4">
    <location>
        <begin position="1310"/>
        <end position="1351"/>
    </location>
</feature>
<evidence type="ECO:0000313" key="5">
    <source>
        <dbReference type="EMBL" id="KNC51395.1"/>
    </source>
</evidence>
<dbReference type="InterPro" id="IPR028994">
    <property type="entry name" value="Integrin_alpha_N"/>
</dbReference>
<protein>
    <recommendedName>
        <fullName evidence="7">Fibronectin type III domain-containing protein</fullName>
    </recommendedName>
</protein>
<dbReference type="InterPro" id="IPR009030">
    <property type="entry name" value="Growth_fac_rcpt_cys_sf"/>
</dbReference>
<feature type="transmembrane region" description="Helical" evidence="2">
    <location>
        <begin position="1494"/>
        <end position="1514"/>
    </location>
</feature>
<dbReference type="Pfam" id="PF13229">
    <property type="entry name" value="Beta_helix"/>
    <property type="match status" value="1"/>
</dbReference>
<dbReference type="EMBL" id="GL349467">
    <property type="protein sequence ID" value="KNC51395.1"/>
    <property type="molecule type" value="Genomic_DNA"/>
</dbReference>
<dbReference type="PANTHER" id="PTHR11319">
    <property type="entry name" value="G PROTEIN-COUPLED RECEPTOR-RELATED"/>
    <property type="match status" value="1"/>
</dbReference>